<comment type="similarity">
    <text evidence="1">Belongs to the transglycosylase family. Rpf subfamily.</text>
</comment>
<dbReference type="RefSeq" id="WP_116711394.1">
    <property type="nucleotide sequence ID" value="NZ_QEKW01000031.1"/>
</dbReference>
<evidence type="ECO:0000256" key="3">
    <source>
        <dbReference type="SAM" id="MobiDB-lite"/>
    </source>
</evidence>
<evidence type="ECO:0000259" key="5">
    <source>
        <dbReference type="Pfam" id="PF06737"/>
    </source>
</evidence>
<feature type="region of interest" description="Disordered" evidence="3">
    <location>
        <begin position="28"/>
        <end position="99"/>
    </location>
</feature>
<dbReference type="InterPro" id="IPR023346">
    <property type="entry name" value="Lysozyme-like_dom_sf"/>
</dbReference>
<sequence length="151" mass="15114">MSFPARRGAARAVARVGVVAALAAGAYGATGAAPPPPPPPPPPGAALPAPPHPPPPGQPPPGQPPPALAVPAGPWDSLARCETGGDWHADTGNGYHGGLQLSSRTWAAHGGGEFAPQADDASREQQIVIGERVRAEQGWEAWSSCADAVAP</sequence>
<evidence type="ECO:0000256" key="1">
    <source>
        <dbReference type="ARBA" id="ARBA00010830"/>
    </source>
</evidence>
<dbReference type="Pfam" id="PF06737">
    <property type="entry name" value="Transglycosylas"/>
    <property type="match status" value="1"/>
</dbReference>
<dbReference type="InterPro" id="IPR010618">
    <property type="entry name" value="RPF"/>
</dbReference>
<dbReference type="CDD" id="cd13925">
    <property type="entry name" value="RPF"/>
    <property type="match status" value="1"/>
</dbReference>
<feature type="compositionally biased region" description="Pro residues" evidence="3">
    <location>
        <begin position="33"/>
        <end position="68"/>
    </location>
</feature>
<organism evidence="6 7">
    <name type="scientific">Actinomycetospora cinnamomea</name>
    <dbReference type="NCBI Taxonomy" id="663609"/>
    <lineage>
        <taxon>Bacteria</taxon>
        <taxon>Bacillati</taxon>
        <taxon>Actinomycetota</taxon>
        <taxon>Actinomycetes</taxon>
        <taxon>Pseudonocardiales</taxon>
        <taxon>Pseudonocardiaceae</taxon>
        <taxon>Actinomycetospora</taxon>
    </lineage>
</organism>
<feature type="chain" id="PRO_5015731922" evidence="4">
    <location>
        <begin position="33"/>
        <end position="151"/>
    </location>
</feature>
<evidence type="ECO:0000313" key="7">
    <source>
        <dbReference type="Proteomes" id="UP000245639"/>
    </source>
</evidence>
<keyword evidence="2" id="KW-0378">Hydrolase</keyword>
<keyword evidence="7" id="KW-1185">Reference proteome</keyword>
<protein>
    <submittedName>
        <fullName evidence="6">Transglycosylase-like protein with SLT domain</fullName>
    </submittedName>
</protein>
<evidence type="ECO:0000313" key="6">
    <source>
        <dbReference type="EMBL" id="PVY96337.1"/>
    </source>
</evidence>
<evidence type="ECO:0000256" key="4">
    <source>
        <dbReference type="SAM" id="SignalP"/>
    </source>
</evidence>
<name>A0A2U1E8R3_9PSEU</name>
<dbReference type="AlphaFoldDB" id="A0A2U1E8R3"/>
<keyword evidence="4" id="KW-0732">Signal</keyword>
<evidence type="ECO:0000256" key="2">
    <source>
        <dbReference type="ARBA" id="ARBA00022801"/>
    </source>
</evidence>
<dbReference type="OrthoDB" id="1404170at2"/>
<dbReference type="Proteomes" id="UP000245639">
    <property type="component" value="Unassembled WGS sequence"/>
</dbReference>
<reference evidence="6 7" key="1">
    <citation type="submission" date="2018-04" db="EMBL/GenBank/DDBJ databases">
        <title>Genomic Encyclopedia of Type Strains, Phase IV (KMG-IV): sequencing the most valuable type-strain genomes for metagenomic binning, comparative biology and taxonomic classification.</title>
        <authorList>
            <person name="Goeker M."/>
        </authorList>
    </citation>
    <scope>NUCLEOTIDE SEQUENCE [LARGE SCALE GENOMIC DNA]</scope>
    <source>
        <strain evidence="6 7">DSM 45771</strain>
    </source>
</reference>
<dbReference type="SUPFAM" id="SSF53955">
    <property type="entry name" value="Lysozyme-like"/>
    <property type="match status" value="1"/>
</dbReference>
<dbReference type="EMBL" id="QEKW01000031">
    <property type="protein sequence ID" value="PVY96337.1"/>
    <property type="molecule type" value="Genomic_DNA"/>
</dbReference>
<accession>A0A2U1E8R3</accession>
<dbReference type="Gene3D" id="1.10.530.10">
    <property type="match status" value="1"/>
</dbReference>
<feature type="signal peptide" evidence="4">
    <location>
        <begin position="1"/>
        <end position="32"/>
    </location>
</feature>
<feature type="domain" description="Resuscitation-promoting factor core lysozyme-like" evidence="5">
    <location>
        <begin position="74"/>
        <end position="145"/>
    </location>
</feature>
<comment type="caution">
    <text evidence="6">The sequence shown here is derived from an EMBL/GenBank/DDBJ whole genome shotgun (WGS) entry which is preliminary data.</text>
</comment>
<proteinExistence type="inferred from homology"/>
<gene>
    <name evidence="6" type="ORF">C8D89_13126</name>
</gene>
<dbReference type="GO" id="GO:0016787">
    <property type="term" value="F:hydrolase activity"/>
    <property type="evidence" value="ECO:0007669"/>
    <property type="project" value="UniProtKB-KW"/>
</dbReference>